<keyword evidence="6" id="KW-0325">Glycoprotein</keyword>
<dbReference type="AlphaFoldDB" id="A0A8T0FC43"/>
<feature type="transmembrane region" description="Helical" evidence="8">
    <location>
        <begin position="132"/>
        <end position="154"/>
    </location>
</feature>
<keyword evidence="5 8" id="KW-0472">Membrane</keyword>
<protein>
    <recommendedName>
        <fullName evidence="11">Prominin-like protein</fullName>
    </recommendedName>
</protein>
<comment type="caution">
    <text evidence="9">The sequence shown here is derived from an EMBL/GenBank/DDBJ whole genome shotgun (WGS) entry which is preliminary data.</text>
</comment>
<comment type="similarity">
    <text evidence="2">Belongs to the prominin family.</text>
</comment>
<name>A0A8T0FC43_ARGBR</name>
<feature type="region of interest" description="Disordered" evidence="7">
    <location>
        <begin position="809"/>
        <end position="867"/>
    </location>
</feature>
<evidence type="ECO:0008006" key="11">
    <source>
        <dbReference type="Google" id="ProtNLM"/>
    </source>
</evidence>
<evidence type="ECO:0000256" key="4">
    <source>
        <dbReference type="ARBA" id="ARBA00022989"/>
    </source>
</evidence>
<evidence type="ECO:0000256" key="3">
    <source>
        <dbReference type="ARBA" id="ARBA00022692"/>
    </source>
</evidence>
<reference evidence="9" key="1">
    <citation type="journal article" date="2020" name="bioRxiv">
        <title>Chromosome-level reference genome of the European wasp spider Argiope bruennichi: a resource for studies on range expansion and evolutionary adaptation.</title>
        <authorList>
            <person name="Sheffer M.M."/>
            <person name="Hoppe A."/>
            <person name="Krehenwinkel H."/>
            <person name="Uhl G."/>
            <person name="Kuss A.W."/>
            <person name="Jensen L."/>
            <person name="Jensen C."/>
            <person name="Gillespie R.G."/>
            <person name="Hoff K.J."/>
            <person name="Prost S."/>
        </authorList>
    </citation>
    <scope>NUCLEOTIDE SEQUENCE</scope>
</reference>
<organism evidence="9 10">
    <name type="scientific">Argiope bruennichi</name>
    <name type="common">Wasp spider</name>
    <name type="synonym">Aranea bruennichi</name>
    <dbReference type="NCBI Taxonomy" id="94029"/>
    <lineage>
        <taxon>Eukaryota</taxon>
        <taxon>Metazoa</taxon>
        <taxon>Ecdysozoa</taxon>
        <taxon>Arthropoda</taxon>
        <taxon>Chelicerata</taxon>
        <taxon>Arachnida</taxon>
        <taxon>Araneae</taxon>
        <taxon>Araneomorphae</taxon>
        <taxon>Entelegynae</taxon>
        <taxon>Araneoidea</taxon>
        <taxon>Araneidae</taxon>
        <taxon>Argiope</taxon>
    </lineage>
</organism>
<evidence type="ECO:0000313" key="9">
    <source>
        <dbReference type="EMBL" id="KAF8788716.1"/>
    </source>
</evidence>
<gene>
    <name evidence="9" type="ORF">HNY73_006725</name>
</gene>
<feature type="transmembrane region" description="Helical" evidence="8">
    <location>
        <begin position="160"/>
        <end position="178"/>
    </location>
</feature>
<dbReference type="EMBL" id="JABXBU010000012">
    <property type="protein sequence ID" value="KAF8788716.1"/>
    <property type="molecule type" value="Genomic_DNA"/>
</dbReference>
<proteinExistence type="inferred from homology"/>
<evidence type="ECO:0000256" key="2">
    <source>
        <dbReference type="ARBA" id="ARBA00006058"/>
    </source>
</evidence>
<feature type="transmembrane region" description="Helical" evidence="8">
    <location>
        <begin position="461"/>
        <end position="484"/>
    </location>
</feature>
<dbReference type="Pfam" id="PF05478">
    <property type="entry name" value="Prominin"/>
    <property type="match status" value="1"/>
</dbReference>
<evidence type="ECO:0000313" key="10">
    <source>
        <dbReference type="Proteomes" id="UP000807504"/>
    </source>
</evidence>
<evidence type="ECO:0000256" key="6">
    <source>
        <dbReference type="ARBA" id="ARBA00023180"/>
    </source>
</evidence>
<feature type="transmembrane region" description="Helical" evidence="8">
    <location>
        <begin position="398"/>
        <end position="425"/>
    </location>
</feature>
<evidence type="ECO:0000256" key="1">
    <source>
        <dbReference type="ARBA" id="ARBA00004141"/>
    </source>
</evidence>
<accession>A0A8T0FC43</accession>
<evidence type="ECO:0000256" key="8">
    <source>
        <dbReference type="SAM" id="Phobius"/>
    </source>
</evidence>
<comment type="subcellular location">
    <subcellularLocation>
        <location evidence="1">Membrane</location>
        <topology evidence="1">Multi-pass membrane protein</topology>
    </subcellularLocation>
</comment>
<feature type="transmembrane region" description="Helical" evidence="8">
    <location>
        <begin position="764"/>
        <end position="782"/>
    </location>
</feature>
<evidence type="ECO:0000256" key="5">
    <source>
        <dbReference type="ARBA" id="ARBA00023136"/>
    </source>
</evidence>
<keyword evidence="3 8" id="KW-0812">Transmembrane</keyword>
<dbReference type="GO" id="GO:0016020">
    <property type="term" value="C:membrane"/>
    <property type="evidence" value="ECO:0007669"/>
    <property type="project" value="UniProtKB-SubCell"/>
</dbReference>
<feature type="compositionally biased region" description="Basic and acidic residues" evidence="7">
    <location>
        <begin position="833"/>
        <end position="867"/>
    </location>
</feature>
<dbReference type="PANTHER" id="PTHR22730">
    <property type="entry name" value="PROMININ PROM PROTEIN"/>
    <property type="match status" value="1"/>
</dbReference>
<sequence>MCVACFQQSASVDVAKEHRDAINQFNELVKWPLSPIGKFAADIVELVMSNSTRVLNETLKKGEISQLAFVTNAMFQTLAHQLGLALCVGIGVLICLFLLFLPCSLHLYRSRQRIALVNSVAEKRIDSKSKGLCLFEIFIICIAVAMLGAVIVIIASIRSYFTLMVPFGFANFTVQAAFQLKLKLLVNHQSRLNDVSRSAFDVIMLLNNVNEDVSGDFVKRLQDMLQPIMNIASSISWELTKVIELLETEGTVFNKFINDTLNHTNTYVDRFISLVRKLKKEVGETTELDPFMNITKLDISTNYSRMFTKPVPTLRKVSKIRIRAGLEEISTDLKYIVIRMQFDPSDLSEKLKHVAFKVQKNLDESTSKYIAFINAYVKEKDQGPLLEQIGRAQKESFAVAYIFNLVIFVIAVASLVLAIALVLVYHGGVCGTSCFQIVREKNRKFFLRNDTSHCCGGAVLFFSYLISVFLWICWLSCVFLFFLTSLPLTCCRAMNDYTILDMTFDSLKLRTTPGWYSLLTSEAFNMTLKQTVTRCHSDKSFVPTLPDPLVDTSDGIRIKKQLNFTSLVANFSEETRKLSPGNYTGFDVNKFKLEKLLDDIDISPPFEELKSFLTNITEKNITEILVKIKRSADDQNVAKLADTVQRVYDSMVSNVSTSLANNATFLSKIRGADLTLKVIVKHMSSLNWTADVLYSSIINGSVGLFDTALNATLNKLIDSIFLEMQLAALDYRKSMSLCSAIIIFYEKASAILCNVLLYPVASCWFGFFLLAVFLLIAVILSVKSARFFRFLPDVFQEERVVGGVRAEDLPTKSSSSISSDLKEYKDEEDVDEEKLKSDDGESKDSAAAEEKESAKSSEKQKSPEKPD</sequence>
<evidence type="ECO:0000256" key="7">
    <source>
        <dbReference type="SAM" id="MobiDB-lite"/>
    </source>
</evidence>
<keyword evidence="4 8" id="KW-1133">Transmembrane helix</keyword>
<dbReference type="Proteomes" id="UP000807504">
    <property type="component" value="Unassembled WGS sequence"/>
</dbReference>
<dbReference type="InterPro" id="IPR008795">
    <property type="entry name" value="Prominin"/>
</dbReference>
<keyword evidence="10" id="KW-1185">Reference proteome</keyword>
<reference evidence="9" key="2">
    <citation type="submission" date="2020-06" db="EMBL/GenBank/DDBJ databases">
        <authorList>
            <person name="Sheffer M."/>
        </authorList>
    </citation>
    <scope>NUCLEOTIDE SEQUENCE</scope>
</reference>
<dbReference type="PANTHER" id="PTHR22730:SF1">
    <property type="entry name" value="PROMININ-LIKE PROTEIN"/>
    <property type="match status" value="1"/>
</dbReference>
<feature type="transmembrane region" description="Helical" evidence="8">
    <location>
        <begin position="82"/>
        <end position="103"/>
    </location>
</feature>